<feature type="compositionally biased region" description="Low complexity" evidence="1">
    <location>
        <begin position="1"/>
        <end position="17"/>
    </location>
</feature>
<dbReference type="OrthoDB" id="207081at2759"/>
<dbReference type="AlphaFoldDB" id="A0A2R5GGF0"/>
<feature type="compositionally biased region" description="Basic and acidic residues" evidence="1">
    <location>
        <begin position="299"/>
        <end position="322"/>
    </location>
</feature>
<dbReference type="Proteomes" id="UP000241890">
    <property type="component" value="Unassembled WGS sequence"/>
</dbReference>
<dbReference type="GO" id="GO:0005525">
    <property type="term" value="F:GTP binding"/>
    <property type="evidence" value="ECO:0007669"/>
    <property type="project" value="InterPro"/>
</dbReference>
<protein>
    <submittedName>
        <fullName evidence="2">Rab-like protein 6</fullName>
    </submittedName>
</protein>
<organism evidence="2 3">
    <name type="scientific">Hondaea fermentalgiana</name>
    <dbReference type="NCBI Taxonomy" id="2315210"/>
    <lineage>
        <taxon>Eukaryota</taxon>
        <taxon>Sar</taxon>
        <taxon>Stramenopiles</taxon>
        <taxon>Bigyra</taxon>
        <taxon>Labyrinthulomycetes</taxon>
        <taxon>Thraustochytrida</taxon>
        <taxon>Thraustochytriidae</taxon>
        <taxon>Hondaea</taxon>
    </lineage>
</organism>
<proteinExistence type="predicted"/>
<feature type="region of interest" description="Disordered" evidence="1">
    <location>
        <begin position="1"/>
        <end position="21"/>
    </location>
</feature>
<dbReference type="CDD" id="cd00882">
    <property type="entry name" value="Ras_like_GTPase"/>
    <property type="match status" value="1"/>
</dbReference>
<dbReference type="SUPFAM" id="SSF52540">
    <property type="entry name" value="P-loop containing nucleoside triphosphate hydrolases"/>
    <property type="match status" value="1"/>
</dbReference>
<dbReference type="InterPro" id="IPR027417">
    <property type="entry name" value="P-loop_NTPase"/>
</dbReference>
<dbReference type="InParanoid" id="A0A2R5GGF0"/>
<accession>A0A2R5GGF0</accession>
<evidence type="ECO:0000313" key="3">
    <source>
        <dbReference type="Proteomes" id="UP000241890"/>
    </source>
</evidence>
<reference evidence="2 3" key="1">
    <citation type="submission" date="2017-12" db="EMBL/GenBank/DDBJ databases">
        <title>Sequencing, de novo assembly and annotation of complete genome of a new Thraustochytrid species, strain FCC1311.</title>
        <authorList>
            <person name="Sedici K."/>
            <person name="Godart F."/>
            <person name="Aiese Cigliano R."/>
            <person name="Sanseverino W."/>
            <person name="Barakat M."/>
            <person name="Ortet P."/>
            <person name="Marechal E."/>
            <person name="Cagnac O."/>
            <person name="Amato A."/>
        </authorList>
    </citation>
    <scope>NUCLEOTIDE SEQUENCE [LARGE SCALE GENOMIC DNA]</scope>
</reference>
<evidence type="ECO:0000256" key="1">
    <source>
        <dbReference type="SAM" id="MobiDB-lite"/>
    </source>
</evidence>
<dbReference type="EMBL" id="BEYU01000029">
    <property type="protein sequence ID" value="GBG27331.1"/>
    <property type="molecule type" value="Genomic_DNA"/>
</dbReference>
<dbReference type="InterPro" id="IPR040385">
    <property type="entry name" value="RABL6"/>
</dbReference>
<dbReference type="PANTHER" id="PTHR14932:SF1">
    <property type="entry name" value="RAB-LIKE PROTEIN 6"/>
    <property type="match status" value="1"/>
</dbReference>
<comment type="caution">
    <text evidence="2">The sequence shown here is derived from an EMBL/GenBank/DDBJ whole genome shotgun (WGS) entry which is preliminary data.</text>
</comment>
<dbReference type="PANTHER" id="PTHR14932">
    <property type="entry name" value="RAS GTPASE-RELATED"/>
    <property type="match status" value="1"/>
</dbReference>
<dbReference type="Gene3D" id="3.40.50.300">
    <property type="entry name" value="P-loop containing nucleotide triphosphate hydrolases"/>
    <property type="match status" value="1"/>
</dbReference>
<sequence length="358" mass="39808">MGATTSSTSASASGEGSPAFSKLDPRLQARLRQGVNCNVKILLRGARRSGKTTLLLRLRGKSPQSFVDYHPTPEISVGHVHWRNRISEEIVKLEAWDVVDIALTDPNGASEEELAEIARERASNLDEDAPAALADAHFQMLRRRPSSGATKIVPLDARQVDVYRDADGIVVLYNPLKRSSWQEALEIVRAAPAYLPCVVLRNFADLEGQTYHSSASHDDLVTMEEAETALQEVRELDGAGESGLGILQHFRCSLKDSFGLDLLYSFFSVPFLRRRRQTLADQLRSSSSSALKLSHSKKLASDKSGVERKKVPQDKENSRAKDALEAFLDDVESDEDCDSNDYYREQQASRSLVEKYTR</sequence>
<keyword evidence="3" id="KW-1185">Reference proteome</keyword>
<gene>
    <name evidence="2" type="ORF">FCC1311_035532</name>
</gene>
<dbReference type="GO" id="GO:0005829">
    <property type="term" value="C:cytosol"/>
    <property type="evidence" value="ECO:0007669"/>
    <property type="project" value="TreeGrafter"/>
</dbReference>
<name>A0A2R5GGF0_9STRA</name>
<feature type="region of interest" description="Disordered" evidence="1">
    <location>
        <begin position="294"/>
        <end position="322"/>
    </location>
</feature>
<dbReference type="GO" id="GO:0005634">
    <property type="term" value="C:nucleus"/>
    <property type="evidence" value="ECO:0007669"/>
    <property type="project" value="TreeGrafter"/>
</dbReference>
<evidence type="ECO:0000313" key="2">
    <source>
        <dbReference type="EMBL" id="GBG27331.1"/>
    </source>
</evidence>